<reference evidence="2 3" key="1">
    <citation type="submission" date="2020-08" db="EMBL/GenBank/DDBJ databases">
        <title>Genomic Encyclopedia of Type Strains, Phase IV (KMG-IV): sequencing the most valuable type-strain genomes for metagenomic binning, comparative biology and taxonomic classification.</title>
        <authorList>
            <person name="Goeker M."/>
        </authorList>
    </citation>
    <scope>NUCLEOTIDE SEQUENCE [LARGE SCALE GENOMIC DNA]</scope>
    <source>
        <strain evidence="2 3">DSM 21458</strain>
    </source>
</reference>
<dbReference type="AlphaFoldDB" id="A0A841I2U8"/>
<dbReference type="EMBL" id="JACHHG010000007">
    <property type="protein sequence ID" value="MBB6098699.1"/>
    <property type="molecule type" value="Genomic_DNA"/>
</dbReference>
<keyword evidence="3" id="KW-1185">Reference proteome</keyword>
<dbReference type="Gene3D" id="2.30.40.10">
    <property type="entry name" value="Urease, subunit C, domain 1"/>
    <property type="match status" value="1"/>
</dbReference>
<dbReference type="Gene3D" id="3.10.310.70">
    <property type="match status" value="1"/>
</dbReference>
<comment type="caution">
    <text evidence="2">The sequence shown here is derived from an EMBL/GenBank/DDBJ whole genome shotgun (WGS) entry which is preliminary data.</text>
</comment>
<dbReference type="Pfam" id="PF07969">
    <property type="entry name" value="Amidohydro_3"/>
    <property type="match status" value="1"/>
</dbReference>
<gene>
    <name evidence="2" type="ORF">HNR42_002134</name>
</gene>
<organism evidence="2 3">
    <name type="scientific">Deinobacterium chartae</name>
    <dbReference type="NCBI Taxonomy" id="521158"/>
    <lineage>
        <taxon>Bacteria</taxon>
        <taxon>Thermotogati</taxon>
        <taxon>Deinococcota</taxon>
        <taxon>Deinococci</taxon>
        <taxon>Deinococcales</taxon>
        <taxon>Deinococcaceae</taxon>
        <taxon>Deinobacterium</taxon>
    </lineage>
</organism>
<dbReference type="SUPFAM" id="SSF51338">
    <property type="entry name" value="Composite domain of metallo-dependent hydrolases"/>
    <property type="match status" value="1"/>
</dbReference>
<dbReference type="InterPro" id="IPR011059">
    <property type="entry name" value="Metal-dep_hydrolase_composite"/>
</dbReference>
<dbReference type="PANTHER" id="PTHR22642:SF2">
    <property type="entry name" value="PROTEIN LONG AFTER FAR-RED 3"/>
    <property type="match status" value="1"/>
</dbReference>
<dbReference type="Gene3D" id="3.20.20.140">
    <property type="entry name" value="Metal-dependent hydrolases"/>
    <property type="match status" value="1"/>
</dbReference>
<evidence type="ECO:0000313" key="2">
    <source>
        <dbReference type="EMBL" id="MBB6098699.1"/>
    </source>
</evidence>
<sequence>MHTILLADILTQDPSRPRAEGVLIAAGRVIALGSREELLAIAPRAEVSDLRGSLLTPGLTDAHLHLVGYGFALGRAHLEGSRSVAELGARLRAFAAEQPEGWLLGNGYLLSELGLSDYPTAAELDAIVSDRPVLLWSRDLHSAWANSRALELAGLSAATPDPEGGRIVRDASGNPSGVLLELATRLVARAIPEPTEQDILEAARRAVAQMRAYGYTAVHTMASEPPRFLRALHALEAAGELPLRVWACLPHTSLEAARTAGLQAGTGDRVRVGGIKFFADGALGSRTAWLHAPGFADGSGTGIPLDPPELIEARGREALELGLIPTVHAIGDRANTEVLDVFERLKPLADARGVRLRLEHAQHLREADLPRFAQLGVTVSPQPVHLIQDAASVRTLLPHLEAGTYAFRRLLDSGALLAFGSDAPVADPDPLLSFRSAVERLDDEGQVFGPSERITLEETLFAHTRGPALAVGWQDYGVVRPGARADFTRWDRLGGEREALTFSESQV</sequence>
<feature type="domain" description="Amidohydrolase 3" evidence="1">
    <location>
        <begin position="46"/>
        <end position="506"/>
    </location>
</feature>
<dbReference type="CDD" id="cd01300">
    <property type="entry name" value="YtcJ_like"/>
    <property type="match status" value="1"/>
</dbReference>
<accession>A0A841I2U8</accession>
<evidence type="ECO:0000313" key="3">
    <source>
        <dbReference type="Proteomes" id="UP000569951"/>
    </source>
</evidence>
<protein>
    <recommendedName>
        <fullName evidence="1">Amidohydrolase 3 domain-containing protein</fullName>
    </recommendedName>
</protein>
<dbReference type="SUPFAM" id="SSF51556">
    <property type="entry name" value="Metallo-dependent hydrolases"/>
    <property type="match status" value="1"/>
</dbReference>
<dbReference type="RefSeq" id="WP_183987376.1">
    <property type="nucleotide sequence ID" value="NZ_JACHHG010000007.1"/>
</dbReference>
<name>A0A841I2U8_9DEIO</name>
<dbReference type="Proteomes" id="UP000569951">
    <property type="component" value="Unassembled WGS sequence"/>
</dbReference>
<dbReference type="InterPro" id="IPR032466">
    <property type="entry name" value="Metal_Hydrolase"/>
</dbReference>
<dbReference type="PANTHER" id="PTHR22642">
    <property type="entry name" value="IMIDAZOLONEPROPIONASE"/>
    <property type="match status" value="1"/>
</dbReference>
<dbReference type="InterPro" id="IPR013108">
    <property type="entry name" value="Amidohydro_3"/>
</dbReference>
<proteinExistence type="predicted"/>
<dbReference type="GO" id="GO:0016810">
    <property type="term" value="F:hydrolase activity, acting on carbon-nitrogen (but not peptide) bonds"/>
    <property type="evidence" value="ECO:0007669"/>
    <property type="project" value="InterPro"/>
</dbReference>
<dbReference type="InterPro" id="IPR033932">
    <property type="entry name" value="YtcJ-like"/>
</dbReference>
<evidence type="ECO:0000259" key="1">
    <source>
        <dbReference type="Pfam" id="PF07969"/>
    </source>
</evidence>